<dbReference type="FunFam" id="2.170.270.10:FF:000046">
    <property type="entry name" value="SET-domain containing protein lysine methyltransferase family protein"/>
    <property type="match status" value="1"/>
</dbReference>
<dbReference type="PROSITE" id="PS50867">
    <property type="entry name" value="PRE_SET"/>
    <property type="match status" value="1"/>
</dbReference>
<organism evidence="10 11">
    <name type="scientific">Corchorus capsularis</name>
    <name type="common">Jute</name>
    <dbReference type="NCBI Taxonomy" id="210143"/>
    <lineage>
        <taxon>Eukaryota</taxon>
        <taxon>Viridiplantae</taxon>
        <taxon>Streptophyta</taxon>
        <taxon>Embryophyta</taxon>
        <taxon>Tracheophyta</taxon>
        <taxon>Spermatophyta</taxon>
        <taxon>Magnoliopsida</taxon>
        <taxon>eudicotyledons</taxon>
        <taxon>Gunneridae</taxon>
        <taxon>Pentapetalae</taxon>
        <taxon>rosids</taxon>
        <taxon>malvids</taxon>
        <taxon>Malvales</taxon>
        <taxon>Malvaceae</taxon>
        <taxon>Grewioideae</taxon>
        <taxon>Apeibeae</taxon>
        <taxon>Corchorus</taxon>
    </lineage>
</organism>
<dbReference type="GO" id="GO:0005634">
    <property type="term" value="C:nucleus"/>
    <property type="evidence" value="ECO:0007669"/>
    <property type="project" value="UniProtKB-SubCell"/>
</dbReference>
<name>A0A1R3IPK7_COCAP</name>
<dbReference type="Pfam" id="PF05033">
    <property type="entry name" value="Pre-SET"/>
    <property type="match status" value="1"/>
</dbReference>
<evidence type="ECO:0000256" key="7">
    <source>
        <dbReference type="ARBA" id="ARBA00023242"/>
    </source>
</evidence>
<dbReference type="Pfam" id="PF00856">
    <property type="entry name" value="SET"/>
    <property type="match status" value="1"/>
</dbReference>
<dbReference type="InterPro" id="IPR001214">
    <property type="entry name" value="SET_dom"/>
</dbReference>
<keyword evidence="3" id="KW-0158">Chromosome</keyword>
<dbReference type="PANTHER" id="PTHR46450">
    <property type="entry name" value="INACTIVE HISTONE-LYSINE N-METHYLTRANSFERASE SUVR1-RELATED"/>
    <property type="match status" value="1"/>
</dbReference>
<dbReference type="InterPro" id="IPR018848">
    <property type="entry name" value="WIYLD_domain"/>
</dbReference>
<evidence type="ECO:0000256" key="1">
    <source>
        <dbReference type="ARBA" id="ARBA00004123"/>
    </source>
</evidence>
<dbReference type="PROSITE" id="PS51580">
    <property type="entry name" value="SAM_MT43_3"/>
    <property type="match status" value="1"/>
</dbReference>
<evidence type="ECO:0000256" key="5">
    <source>
        <dbReference type="ARBA" id="ARBA00022723"/>
    </source>
</evidence>
<dbReference type="PANTHER" id="PTHR46450:SF24">
    <property type="entry name" value="HISTONE-LYSINE N-METHYLTRANSFERASE SUVR4"/>
    <property type="match status" value="1"/>
</dbReference>
<dbReference type="OrthoDB" id="308383at2759"/>
<evidence type="ECO:0000256" key="3">
    <source>
        <dbReference type="ARBA" id="ARBA00022454"/>
    </source>
</evidence>
<keyword evidence="11" id="KW-1185">Reference proteome</keyword>
<evidence type="ECO:0000256" key="4">
    <source>
        <dbReference type="ARBA" id="ARBA00022679"/>
    </source>
</evidence>
<dbReference type="AlphaFoldDB" id="A0A1R3IPK7"/>
<evidence type="ECO:0000259" key="8">
    <source>
        <dbReference type="PROSITE" id="PS50280"/>
    </source>
</evidence>
<keyword evidence="5" id="KW-0479">Metal-binding</keyword>
<sequence length="470" mass="52936">MAINERVRKAFLAARACGISDQEVKPVLKHLLKVYDKNWDLIESEGYRALLDAYFELNENKGVGVNGNVFVEHGESSRLSKRLCMQELEDQASCTVGNSTPKLSSEENEKPMINLEQGVGTLNKNSSGCSNSGNKVQQQSVTWDKKRPIISDITKGTENVKISLVDETGNQDPPKFTYLRNNVIYQEAYVHISLARIADEHCCSSCSGDCLSFPIPCACAQETGGEFAYTPEGQLREEFLRSCQKHDMVYCQDCPLERCKNERKPGKCKGHSVRKFIKECWDKCGCDKQCGNRVVQRGIVCKLQVFFTGEGKGWGLKTLQDLPKGTFVCEYVGEIVTNTELHERNKKSSGRERHTYPVTLDADWGSESVLKDEEALCLDATSFGNVARFINHRCFDANLIDIPVEVETPDRHYYHVALFTSRDVRANEELTWDYGIDFDDHGHPIKAFRCTCGSSFCRDAKRKGKRLAVS</sequence>
<feature type="domain" description="SET" evidence="8">
    <location>
        <begin position="301"/>
        <end position="435"/>
    </location>
</feature>
<dbReference type="GO" id="GO:0042054">
    <property type="term" value="F:histone methyltransferase activity"/>
    <property type="evidence" value="ECO:0007669"/>
    <property type="project" value="InterPro"/>
</dbReference>
<dbReference type="SMART" id="SM00468">
    <property type="entry name" value="PreSET"/>
    <property type="match status" value="1"/>
</dbReference>
<gene>
    <name evidence="10" type="ORF">CCACVL1_10797</name>
</gene>
<dbReference type="STRING" id="210143.A0A1R3IPK7"/>
<dbReference type="Gene3D" id="1.10.8.850">
    <property type="entry name" value="Histone-lysine N methyltransferase , C-terminal domain-like"/>
    <property type="match status" value="1"/>
</dbReference>
<evidence type="ECO:0000256" key="2">
    <source>
        <dbReference type="ARBA" id="ARBA00004286"/>
    </source>
</evidence>
<proteinExistence type="predicted"/>
<dbReference type="SMART" id="SM00317">
    <property type="entry name" value="SET"/>
    <property type="match status" value="1"/>
</dbReference>
<keyword evidence="4" id="KW-0808">Transferase</keyword>
<dbReference type="GO" id="GO:0005694">
    <property type="term" value="C:chromosome"/>
    <property type="evidence" value="ECO:0007669"/>
    <property type="project" value="UniProtKB-SubCell"/>
</dbReference>
<feature type="domain" description="Pre-SET" evidence="9">
    <location>
        <begin position="206"/>
        <end position="298"/>
    </location>
</feature>
<dbReference type="EMBL" id="AWWV01009721">
    <property type="protein sequence ID" value="OMO84501.1"/>
    <property type="molecule type" value="Genomic_DNA"/>
</dbReference>
<comment type="caution">
    <text evidence="10">The sequence shown here is derived from an EMBL/GenBank/DDBJ whole genome shotgun (WGS) entry which is preliminary data.</text>
</comment>
<comment type="subcellular location">
    <subcellularLocation>
        <location evidence="2">Chromosome</location>
    </subcellularLocation>
    <subcellularLocation>
        <location evidence="1">Nucleus</location>
    </subcellularLocation>
</comment>
<dbReference type="Proteomes" id="UP000188268">
    <property type="component" value="Unassembled WGS sequence"/>
</dbReference>
<evidence type="ECO:0000313" key="11">
    <source>
        <dbReference type="Proteomes" id="UP000188268"/>
    </source>
</evidence>
<dbReference type="InterPro" id="IPR046341">
    <property type="entry name" value="SET_dom_sf"/>
</dbReference>
<dbReference type="SUPFAM" id="SSF82199">
    <property type="entry name" value="SET domain"/>
    <property type="match status" value="1"/>
</dbReference>
<evidence type="ECO:0008006" key="12">
    <source>
        <dbReference type="Google" id="ProtNLM"/>
    </source>
</evidence>
<dbReference type="Gene3D" id="2.170.270.10">
    <property type="entry name" value="SET domain"/>
    <property type="match status" value="1"/>
</dbReference>
<protein>
    <recommendedName>
        <fullName evidence="12">SET domain-containing protein</fullName>
    </recommendedName>
</protein>
<dbReference type="OMA" id="ERNNQMA"/>
<reference evidence="10 11" key="1">
    <citation type="submission" date="2013-09" db="EMBL/GenBank/DDBJ databases">
        <title>Corchorus capsularis genome sequencing.</title>
        <authorList>
            <person name="Alam M."/>
            <person name="Haque M.S."/>
            <person name="Islam M.S."/>
            <person name="Emdad E.M."/>
            <person name="Islam M.M."/>
            <person name="Ahmed B."/>
            <person name="Halim A."/>
            <person name="Hossen Q.M.M."/>
            <person name="Hossain M.Z."/>
            <person name="Ahmed R."/>
            <person name="Khan M.M."/>
            <person name="Islam R."/>
            <person name="Rashid M.M."/>
            <person name="Khan S.A."/>
            <person name="Rahman M.S."/>
            <person name="Alam M."/>
        </authorList>
    </citation>
    <scope>NUCLEOTIDE SEQUENCE [LARGE SCALE GENOMIC DNA]</scope>
    <source>
        <strain evidence="11">cv. CVL-1</strain>
        <tissue evidence="10">Whole seedling</tissue>
    </source>
</reference>
<dbReference type="CDD" id="cd10538">
    <property type="entry name" value="SET_SETDB-like"/>
    <property type="match status" value="1"/>
</dbReference>
<dbReference type="InterPro" id="IPR025776">
    <property type="entry name" value="SUVR4/1/2"/>
</dbReference>
<dbReference type="Gramene" id="OMO84501">
    <property type="protein sequence ID" value="OMO84501"/>
    <property type="gene ID" value="CCACVL1_10797"/>
</dbReference>
<dbReference type="PROSITE" id="PS50280">
    <property type="entry name" value="SET"/>
    <property type="match status" value="1"/>
</dbReference>
<keyword evidence="6" id="KW-0862">Zinc</keyword>
<keyword evidence="7" id="KW-0539">Nucleus</keyword>
<accession>A0A1R3IPK7</accession>
<evidence type="ECO:0000313" key="10">
    <source>
        <dbReference type="EMBL" id="OMO84501.1"/>
    </source>
</evidence>
<dbReference type="InterPro" id="IPR007728">
    <property type="entry name" value="Pre-SET_dom"/>
</dbReference>
<dbReference type="Pfam" id="PF10440">
    <property type="entry name" value="WIYLD"/>
    <property type="match status" value="1"/>
</dbReference>
<evidence type="ECO:0000256" key="6">
    <source>
        <dbReference type="ARBA" id="ARBA00022833"/>
    </source>
</evidence>
<evidence type="ECO:0000259" key="9">
    <source>
        <dbReference type="PROSITE" id="PS50867"/>
    </source>
</evidence>
<dbReference type="GO" id="GO:0008270">
    <property type="term" value="F:zinc ion binding"/>
    <property type="evidence" value="ECO:0007669"/>
    <property type="project" value="InterPro"/>
</dbReference>
<dbReference type="InterPro" id="IPR043017">
    <property type="entry name" value="WIYLD_dom_sf"/>
</dbReference>